<evidence type="ECO:0000313" key="3">
    <source>
        <dbReference type="Proteomes" id="UP001524473"/>
    </source>
</evidence>
<dbReference type="SUPFAM" id="SSF55729">
    <property type="entry name" value="Acyl-CoA N-acyltransferases (Nat)"/>
    <property type="match status" value="1"/>
</dbReference>
<evidence type="ECO:0000259" key="1">
    <source>
        <dbReference type="PROSITE" id="PS51186"/>
    </source>
</evidence>
<dbReference type="Pfam" id="PF00583">
    <property type="entry name" value="Acetyltransf_1"/>
    <property type="match status" value="1"/>
</dbReference>
<reference evidence="2 3" key="1">
    <citation type="submission" date="2022-06" db="EMBL/GenBank/DDBJ databases">
        <title>Isolation of gut microbiota from human fecal samples.</title>
        <authorList>
            <person name="Pamer E.G."/>
            <person name="Barat B."/>
            <person name="Waligurski E."/>
            <person name="Medina S."/>
            <person name="Paddock L."/>
            <person name="Mostad J."/>
        </authorList>
    </citation>
    <scope>NUCLEOTIDE SEQUENCE [LARGE SCALE GENOMIC DNA]</scope>
    <source>
        <strain evidence="2 3">DFI.9.73</strain>
    </source>
</reference>
<evidence type="ECO:0000313" key="2">
    <source>
        <dbReference type="EMBL" id="MCQ4838505.1"/>
    </source>
</evidence>
<dbReference type="RefSeq" id="WP_066865136.1">
    <property type="nucleotide sequence ID" value="NZ_CABKVV010000014.1"/>
</dbReference>
<dbReference type="PROSITE" id="PS51186">
    <property type="entry name" value="GNAT"/>
    <property type="match status" value="1"/>
</dbReference>
<dbReference type="InterPro" id="IPR016181">
    <property type="entry name" value="Acyl_CoA_acyltransferase"/>
</dbReference>
<proteinExistence type="predicted"/>
<dbReference type="PANTHER" id="PTHR43617">
    <property type="entry name" value="L-AMINO ACID N-ACETYLTRANSFERASE"/>
    <property type="match status" value="1"/>
</dbReference>
<organism evidence="2 3">
    <name type="scientific">Neglectibacter timonensis</name>
    <dbReference type="NCBI Taxonomy" id="1776382"/>
    <lineage>
        <taxon>Bacteria</taxon>
        <taxon>Bacillati</taxon>
        <taxon>Bacillota</taxon>
        <taxon>Clostridia</taxon>
        <taxon>Eubacteriales</taxon>
        <taxon>Oscillospiraceae</taxon>
        <taxon>Neglectibacter</taxon>
    </lineage>
</organism>
<keyword evidence="3" id="KW-1185">Reference proteome</keyword>
<dbReference type="InterPro" id="IPR027455">
    <property type="entry name" value="Sper_AcTfrase_N"/>
</dbReference>
<dbReference type="PANTHER" id="PTHR43617:SF34">
    <property type="entry name" value="PUTATIVE-RELATED"/>
    <property type="match status" value="1"/>
</dbReference>
<dbReference type="CDD" id="cd04301">
    <property type="entry name" value="NAT_SF"/>
    <property type="match status" value="1"/>
</dbReference>
<dbReference type="EMBL" id="JANFZH010000002">
    <property type="protein sequence ID" value="MCQ4838505.1"/>
    <property type="molecule type" value="Genomic_DNA"/>
</dbReference>
<gene>
    <name evidence="2" type="ORF">NE695_01080</name>
</gene>
<sequence>MNIQFETVNDINRKAVQGLKVAKGQEGYIEPVTECLEEAGQFSCWRPVAVYDGEKLIGFAMYCRWKDSPHERVWLDRLLIDARYQGKGYGKACLSKLLERLKAEYGCGEIYLSVFPENKVAIRLYEEFGFRFNGEKDIHNEDVMVLVC</sequence>
<dbReference type="GeneID" id="90532823"/>
<dbReference type="Proteomes" id="UP001524473">
    <property type="component" value="Unassembled WGS sequence"/>
</dbReference>
<dbReference type="Gene3D" id="1.10.287.900">
    <property type="entry name" value="The crystal structure of the spermine/spermidine acetyltransferase from enterococcus faecali"/>
    <property type="match status" value="1"/>
</dbReference>
<feature type="domain" description="N-acetyltransferase" evidence="1">
    <location>
        <begin position="3"/>
        <end position="148"/>
    </location>
</feature>
<dbReference type="InterPro" id="IPR050276">
    <property type="entry name" value="MshD_Acetyltransferase"/>
</dbReference>
<comment type="caution">
    <text evidence="2">The sequence shown here is derived from an EMBL/GenBank/DDBJ whole genome shotgun (WGS) entry which is preliminary data.</text>
</comment>
<name>A0ABT1RV42_9FIRM</name>
<accession>A0ABT1RV42</accession>
<dbReference type="Gene3D" id="3.40.630.30">
    <property type="match status" value="1"/>
</dbReference>
<dbReference type="InterPro" id="IPR000182">
    <property type="entry name" value="GNAT_dom"/>
</dbReference>
<protein>
    <submittedName>
        <fullName evidence="2">GNAT family N-acetyltransferase</fullName>
    </submittedName>
</protein>